<feature type="transmembrane region" description="Helical" evidence="6">
    <location>
        <begin position="83"/>
        <end position="107"/>
    </location>
</feature>
<dbReference type="OrthoDB" id="4246683at2"/>
<evidence type="ECO:0000256" key="5">
    <source>
        <dbReference type="ARBA" id="ARBA00023136"/>
    </source>
</evidence>
<feature type="transmembrane region" description="Helical" evidence="6">
    <location>
        <begin position="163"/>
        <end position="184"/>
    </location>
</feature>
<feature type="transmembrane region" description="Helical" evidence="6">
    <location>
        <begin position="12"/>
        <end position="33"/>
    </location>
</feature>
<evidence type="ECO:0000256" key="6">
    <source>
        <dbReference type="SAM" id="Phobius"/>
    </source>
</evidence>
<feature type="transmembrane region" description="Helical" evidence="6">
    <location>
        <begin position="54"/>
        <end position="71"/>
    </location>
</feature>
<comment type="subcellular location">
    <subcellularLocation>
        <location evidence="1">Cell membrane</location>
        <topology evidence="1">Multi-pass membrane protein</topology>
    </subcellularLocation>
</comment>
<dbReference type="RefSeq" id="WP_120600743.1">
    <property type="nucleotide sequence ID" value="NZ_RAWE01000003.1"/>
</dbReference>
<dbReference type="GO" id="GO:0005886">
    <property type="term" value="C:plasma membrane"/>
    <property type="evidence" value="ECO:0007669"/>
    <property type="project" value="UniProtKB-SubCell"/>
</dbReference>
<dbReference type="EMBL" id="RAWE01000003">
    <property type="protein sequence ID" value="RKH07518.1"/>
    <property type="molecule type" value="Genomic_DNA"/>
</dbReference>
<organism evidence="8 9">
    <name type="scientific">Corallococcus carmarthensis</name>
    <dbReference type="NCBI Taxonomy" id="2316728"/>
    <lineage>
        <taxon>Bacteria</taxon>
        <taxon>Pseudomonadati</taxon>
        <taxon>Myxococcota</taxon>
        <taxon>Myxococcia</taxon>
        <taxon>Myxococcales</taxon>
        <taxon>Cystobacterineae</taxon>
        <taxon>Myxococcaceae</taxon>
        <taxon>Corallococcus</taxon>
    </lineage>
</organism>
<dbReference type="PANTHER" id="PTHR42709">
    <property type="entry name" value="ALKALINE PHOSPHATASE LIKE PROTEIN"/>
    <property type="match status" value="1"/>
</dbReference>
<evidence type="ECO:0000256" key="2">
    <source>
        <dbReference type="ARBA" id="ARBA00022475"/>
    </source>
</evidence>
<protein>
    <submittedName>
        <fullName evidence="8">DedA family protein</fullName>
    </submittedName>
</protein>
<evidence type="ECO:0000256" key="1">
    <source>
        <dbReference type="ARBA" id="ARBA00004651"/>
    </source>
</evidence>
<evidence type="ECO:0000313" key="8">
    <source>
        <dbReference type="EMBL" id="RKH07518.1"/>
    </source>
</evidence>
<evidence type="ECO:0000256" key="3">
    <source>
        <dbReference type="ARBA" id="ARBA00022692"/>
    </source>
</evidence>
<feature type="domain" description="VTT" evidence="7">
    <location>
        <begin position="70"/>
        <end position="186"/>
    </location>
</feature>
<keyword evidence="4 6" id="KW-1133">Transmembrane helix</keyword>
<proteinExistence type="predicted"/>
<dbReference type="Proteomes" id="UP000268313">
    <property type="component" value="Unassembled WGS sequence"/>
</dbReference>
<dbReference type="InterPro" id="IPR032816">
    <property type="entry name" value="VTT_dom"/>
</dbReference>
<dbReference type="InterPro" id="IPR051311">
    <property type="entry name" value="DedA_domain"/>
</dbReference>
<keyword evidence="2" id="KW-1003">Cell membrane</keyword>
<evidence type="ECO:0000259" key="7">
    <source>
        <dbReference type="Pfam" id="PF09335"/>
    </source>
</evidence>
<sequence>MTLASPGTKRAVVGWSICVSVVLAAVLVPFLLFGERLEAATQAFLEARPPDWQVALVLGGLLAGDIVLPVPSSLVGTASGALLGFWGGLAACWVGMMVGCGWGYLLGARGGEAALRRTLGPLELQRLSRLAEHRGPWLLIALRGVPMLAESSVLFAGASRMPLGSFLAACAFSNLGVCATYAAVGAFSARLGSFLTLFVGMVLLPGLALWSVRRFLPGRPVTQTSRMD</sequence>
<dbReference type="AlphaFoldDB" id="A0A3A8KH40"/>
<accession>A0A3A8KH40</accession>
<reference evidence="9" key="1">
    <citation type="submission" date="2018-09" db="EMBL/GenBank/DDBJ databases">
        <authorList>
            <person name="Livingstone P.G."/>
            <person name="Whitworth D.E."/>
        </authorList>
    </citation>
    <scope>NUCLEOTIDE SEQUENCE [LARGE SCALE GENOMIC DNA]</scope>
    <source>
        <strain evidence="9">CA043D</strain>
    </source>
</reference>
<name>A0A3A8KH40_9BACT</name>
<keyword evidence="3 6" id="KW-0812">Transmembrane</keyword>
<evidence type="ECO:0000313" key="9">
    <source>
        <dbReference type="Proteomes" id="UP000268313"/>
    </source>
</evidence>
<keyword evidence="9" id="KW-1185">Reference proteome</keyword>
<dbReference type="PANTHER" id="PTHR42709:SF6">
    <property type="entry name" value="UNDECAPRENYL PHOSPHATE TRANSPORTER A"/>
    <property type="match status" value="1"/>
</dbReference>
<evidence type="ECO:0000256" key="4">
    <source>
        <dbReference type="ARBA" id="ARBA00022989"/>
    </source>
</evidence>
<feature type="transmembrane region" description="Helical" evidence="6">
    <location>
        <begin position="136"/>
        <end position="157"/>
    </location>
</feature>
<dbReference type="Pfam" id="PF09335">
    <property type="entry name" value="VTT_dom"/>
    <property type="match status" value="1"/>
</dbReference>
<comment type="caution">
    <text evidence="8">The sequence shown here is derived from an EMBL/GenBank/DDBJ whole genome shotgun (WGS) entry which is preliminary data.</text>
</comment>
<feature type="transmembrane region" description="Helical" evidence="6">
    <location>
        <begin position="191"/>
        <end position="212"/>
    </location>
</feature>
<gene>
    <name evidence="8" type="ORF">D7X32_01795</name>
</gene>
<keyword evidence="5 6" id="KW-0472">Membrane</keyword>